<gene>
    <name evidence="3" type="ORF">LCGC14_0570310</name>
</gene>
<dbReference type="EMBL" id="LAZR01000836">
    <property type="protein sequence ID" value="KKN56619.1"/>
    <property type="molecule type" value="Genomic_DNA"/>
</dbReference>
<reference evidence="3" key="1">
    <citation type="journal article" date="2015" name="Nature">
        <title>Complex archaea that bridge the gap between prokaryotes and eukaryotes.</title>
        <authorList>
            <person name="Spang A."/>
            <person name="Saw J.H."/>
            <person name="Jorgensen S.L."/>
            <person name="Zaremba-Niedzwiedzka K."/>
            <person name="Martijn J."/>
            <person name="Lind A.E."/>
            <person name="van Eijk R."/>
            <person name="Schleper C."/>
            <person name="Guy L."/>
            <person name="Ettema T.J."/>
        </authorList>
    </citation>
    <scope>NUCLEOTIDE SEQUENCE</scope>
</reference>
<feature type="coiled-coil region" evidence="1">
    <location>
        <begin position="274"/>
        <end position="378"/>
    </location>
</feature>
<evidence type="ECO:0000256" key="2">
    <source>
        <dbReference type="SAM" id="MobiDB-lite"/>
    </source>
</evidence>
<name>A0A0F9RPH3_9ZZZZ</name>
<feature type="region of interest" description="Disordered" evidence="2">
    <location>
        <begin position="446"/>
        <end position="478"/>
    </location>
</feature>
<accession>A0A0F9RPH3</accession>
<protein>
    <submittedName>
        <fullName evidence="3">Uncharacterized protein</fullName>
    </submittedName>
</protein>
<evidence type="ECO:0000256" key="1">
    <source>
        <dbReference type="SAM" id="Coils"/>
    </source>
</evidence>
<keyword evidence="1" id="KW-0175">Coiled coil</keyword>
<evidence type="ECO:0000313" key="3">
    <source>
        <dbReference type="EMBL" id="KKN56619.1"/>
    </source>
</evidence>
<dbReference type="AlphaFoldDB" id="A0A0F9RPH3"/>
<sequence>MAKKIKSMHVIKQKDLIETAQNPFENITEANIDTDNNTIQGCCLFGRAESINNRIYQDKAIESIARLSEGVKCFANHPSKTEIKESDGVRKIQDWVGVYRNARRDGEKVFADLECRESYFDMMKDIALMQPADVGNSINARVEVFQNEKGMESVVDVNSLRSVDIVSSAATTISLFEAVKEENKNEELDILLETTESRVKDKFKILMVEEGIIQDQLDNEKIQDEIRDVTWIANRLLDKTIHDSDLNITDKKSKIIEIFDDLESEIRKRLSGIKESLNESKENKQMDLQTLKTEHPELVKVILKEAQKADNVVKLEADLDKFKTDLQEASDKVDKLTQTNKDQAKDLNKKIEDLGKELTEAKDKNSEIEKELDEIKVAEAFADKKAKINKQISESKLPKDAITDVWVNDLMKLEDIEEGATVEGQVKERITDRITLINKKSGEIKGSGEEFKQDLEEGNKNKKSTEDAGKDFLADSQY</sequence>
<comment type="caution">
    <text evidence="3">The sequence shown here is derived from an EMBL/GenBank/DDBJ whole genome shotgun (WGS) entry which is preliminary data.</text>
</comment>
<organism evidence="3">
    <name type="scientific">marine sediment metagenome</name>
    <dbReference type="NCBI Taxonomy" id="412755"/>
    <lineage>
        <taxon>unclassified sequences</taxon>
        <taxon>metagenomes</taxon>
        <taxon>ecological metagenomes</taxon>
    </lineage>
</organism>
<proteinExistence type="predicted"/>